<evidence type="ECO:0000313" key="2">
    <source>
        <dbReference type="EMBL" id="OGC56255.1"/>
    </source>
</evidence>
<reference evidence="2 3" key="1">
    <citation type="journal article" date="2016" name="Nat. Commun.">
        <title>Thousands of microbial genomes shed light on interconnected biogeochemical processes in an aquifer system.</title>
        <authorList>
            <person name="Anantharaman K."/>
            <person name="Brown C.T."/>
            <person name="Hug L.A."/>
            <person name="Sharon I."/>
            <person name="Castelle C.J."/>
            <person name="Probst A.J."/>
            <person name="Thomas B.C."/>
            <person name="Singh A."/>
            <person name="Wilkins M.J."/>
            <person name="Karaoz U."/>
            <person name="Brodie E.L."/>
            <person name="Williams K.H."/>
            <person name="Hubbard S.S."/>
            <person name="Banfield J.F."/>
        </authorList>
    </citation>
    <scope>NUCLEOTIDE SEQUENCE [LARGE SCALE GENOMIC DNA]</scope>
</reference>
<dbReference type="STRING" id="1802630.A3H26_03620"/>
<sequence length="293" mass="33195">MSKLNKVFLRIKAFFYSFYKSVSSLNYYRDVVLAPLSFSVKYFFMLTILLSIGISSVTTILTFPKIQKELNTFINTASSYYPNDLIITSKGGQVSINKPEPFIVPFPKGSLELTSQTKKELENLIVFDSNGTLDDMEKYKTLILLNKSNLLIQSQDKIEARSFKDYPDGQLTKKNVIKTINSVKPFLSFIPIIMFLAILFGTLLYYAGVKFVLVLPVALGLMLVGNIKKLQMPFSKYLQIALHTFTLPLIVEIVSMVVKFPIHVPLWFFVLNLLFGVLVVSKLPEKQTPATQS</sequence>
<keyword evidence="1" id="KW-0472">Membrane</keyword>
<feature type="transmembrane region" description="Helical" evidence="1">
    <location>
        <begin position="211"/>
        <end position="228"/>
    </location>
</feature>
<name>A0A1F4VGL3_UNCKA</name>
<evidence type="ECO:0000313" key="3">
    <source>
        <dbReference type="Proteomes" id="UP000177763"/>
    </source>
</evidence>
<feature type="transmembrane region" description="Helical" evidence="1">
    <location>
        <begin position="240"/>
        <end position="258"/>
    </location>
</feature>
<keyword evidence="1" id="KW-0812">Transmembrane</keyword>
<feature type="transmembrane region" description="Helical" evidence="1">
    <location>
        <begin position="186"/>
        <end position="205"/>
    </location>
</feature>
<dbReference type="EMBL" id="MEVN01000042">
    <property type="protein sequence ID" value="OGC56255.1"/>
    <property type="molecule type" value="Genomic_DNA"/>
</dbReference>
<feature type="transmembrane region" description="Helical" evidence="1">
    <location>
        <begin position="264"/>
        <end position="283"/>
    </location>
</feature>
<gene>
    <name evidence="2" type="ORF">A3H26_03620</name>
</gene>
<comment type="caution">
    <text evidence="2">The sequence shown here is derived from an EMBL/GenBank/DDBJ whole genome shotgun (WGS) entry which is preliminary data.</text>
</comment>
<protein>
    <recommendedName>
        <fullName evidence="4">DUF1189 domain-containing protein</fullName>
    </recommendedName>
</protein>
<dbReference type="Proteomes" id="UP000177763">
    <property type="component" value="Unassembled WGS sequence"/>
</dbReference>
<dbReference type="Pfam" id="PF06691">
    <property type="entry name" value="DUF1189"/>
    <property type="match status" value="1"/>
</dbReference>
<organism evidence="2 3">
    <name type="scientific">candidate division WWE3 bacterium RIFCSPLOWO2_12_FULL_36_10</name>
    <dbReference type="NCBI Taxonomy" id="1802630"/>
    <lineage>
        <taxon>Bacteria</taxon>
        <taxon>Katanobacteria</taxon>
    </lineage>
</organism>
<dbReference type="AlphaFoldDB" id="A0A1F4VGL3"/>
<keyword evidence="1" id="KW-1133">Transmembrane helix</keyword>
<evidence type="ECO:0008006" key="4">
    <source>
        <dbReference type="Google" id="ProtNLM"/>
    </source>
</evidence>
<dbReference type="InterPro" id="IPR009574">
    <property type="entry name" value="DUF1189"/>
</dbReference>
<proteinExistence type="predicted"/>
<feature type="transmembrane region" description="Helical" evidence="1">
    <location>
        <begin position="42"/>
        <end position="63"/>
    </location>
</feature>
<accession>A0A1F4VGL3</accession>
<evidence type="ECO:0000256" key="1">
    <source>
        <dbReference type="SAM" id="Phobius"/>
    </source>
</evidence>